<dbReference type="InterPro" id="IPR000770">
    <property type="entry name" value="SAND_dom"/>
</dbReference>
<evidence type="ECO:0000256" key="1">
    <source>
        <dbReference type="ARBA" id="ARBA00023015"/>
    </source>
</evidence>
<sequence>MKDREVDESVASADGGDTDSGDGRTVLQVECGLNKAVLHLDRLCQGSKGACILFEETWMTPNEFQAASGRETAKDWKRSIKHHDKSLKLLIVKGFLFVDPAVCKCEHCVPSSATESSPPPPSPPPVLSSATAPKVRTLSISESIAMSCIWNFRFKKFPSITFKSNAYFLLLSKTYGVLIRLN</sequence>
<dbReference type="InterPro" id="IPR010919">
    <property type="entry name" value="SAND-like_dom_sf"/>
</dbReference>
<feature type="region of interest" description="Disordered" evidence="4">
    <location>
        <begin position="1"/>
        <end position="21"/>
    </location>
</feature>
<feature type="domain" description="SAND" evidence="5">
    <location>
        <begin position="7"/>
        <end position="97"/>
    </location>
</feature>
<dbReference type="SMART" id="SM00258">
    <property type="entry name" value="SAND"/>
    <property type="match status" value="1"/>
</dbReference>
<organism evidence="6 7">
    <name type="scientific">Ridgeia piscesae</name>
    <name type="common">Tubeworm</name>
    <dbReference type="NCBI Taxonomy" id="27915"/>
    <lineage>
        <taxon>Eukaryota</taxon>
        <taxon>Metazoa</taxon>
        <taxon>Spiralia</taxon>
        <taxon>Lophotrochozoa</taxon>
        <taxon>Annelida</taxon>
        <taxon>Polychaeta</taxon>
        <taxon>Sedentaria</taxon>
        <taxon>Canalipalpata</taxon>
        <taxon>Sabellida</taxon>
        <taxon>Siboglinidae</taxon>
        <taxon>Ridgeia</taxon>
    </lineage>
</organism>
<dbReference type="GO" id="GO:0046872">
    <property type="term" value="F:metal ion binding"/>
    <property type="evidence" value="ECO:0007669"/>
    <property type="project" value="UniProtKB-KW"/>
</dbReference>
<name>A0AAD9KHH6_RIDPI</name>
<protein>
    <recommendedName>
        <fullName evidence="5">SAND domain-containing protein</fullName>
    </recommendedName>
</protein>
<dbReference type="PANTHER" id="PTHR10417:SF15">
    <property type="entry name" value="STERILE ALPHA MOTIF DOMAIN-CONTAINING 11"/>
    <property type="match status" value="1"/>
</dbReference>
<evidence type="ECO:0000256" key="2">
    <source>
        <dbReference type="ARBA" id="ARBA00023163"/>
    </source>
</evidence>
<accession>A0AAD9KHH6</accession>
<dbReference type="Pfam" id="PF01342">
    <property type="entry name" value="SAND"/>
    <property type="match status" value="1"/>
</dbReference>
<keyword evidence="3" id="KW-0539">Nucleus</keyword>
<proteinExistence type="predicted"/>
<comment type="caution">
    <text evidence="6">The sequence shown here is derived from an EMBL/GenBank/DDBJ whole genome shotgun (WGS) entry which is preliminary data.</text>
</comment>
<evidence type="ECO:0000256" key="3">
    <source>
        <dbReference type="ARBA" id="ARBA00023242"/>
    </source>
</evidence>
<reference evidence="6" key="1">
    <citation type="journal article" date="2023" name="Mol. Biol. Evol.">
        <title>Third-Generation Sequencing Reveals the Adaptive Role of the Epigenome in Three Deep-Sea Polychaetes.</title>
        <authorList>
            <person name="Perez M."/>
            <person name="Aroh O."/>
            <person name="Sun Y."/>
            <person name="Lan Y."/>
            <person name="Juniper S.K."/>
            <person name="Young C.R."/>
            <person name="Angers B."/>
            <person name="Qian P.Y."/>
        </authorList>
    </citation>
    <scope>NUCLEOTIDE SEQUENCE</scope>
    <source>
        <strain evidence="6">R07B-5</strain>
    </source>
</reference>
<dbReference type="PROSITE" id="PS50864">
    <property type="entry name" value="SAND"/>
    <property type="match status" value="1"/>
</dbReference>
<keyword evidence="1" id="KW-0805">Transcription regulation</keyword>
<dbReference type="Proteomes" id="UP001209878">
    <property type="component" value="Unassembled WGS sequence"/>
</dbReference>
<evidence type="ECO:0000313" key="6">
    <source>
        <dbReference type="EMBL" id="KAK2171299.1"/>
    </source>
</evidence>
<evidence type="ECO:0000313" key="7">
    <source>
        <dbReference type="Proteomes" id="UP001209878"/>
    </source>
</evidence>
<keyword evidence="7" id="KW-1185">Reference proteome</keyword>
<dbReference type="GO" id="GO:0003677">
    <property type="term" value="F:DNA binding"/>
    <property type="evidence" value="ECO:0007669"/>
    <property type="project" value="UniProtKB-KW"/>
</dbReference>
<dbReference type="Gene3D" id="3.10.390.10">
    <property type="entry name" value="SAND domain-like"/>
    <property type="match status" value="1"/>
</dbReference>
<evidence type="ECO:0000256" key="4">
    <source>
        <dbReference type="SAM" id="MobiDB-lite"/>
    </source>
</evidence>
<evidence type="ECO:0000259" key="5">
    <source>
        <dbReference type="PROSITE" id="PS50864"/>
    </source>
</evidence>
<keyword evidence="2" id="KW-0804">Transcription</keyword>
<dbReference type="PANTHER" id="PTHR10417">
    <property type="entry name" value="GLUCOCORTICOID MODULATORY ELEMENT-BINDING PROTEIN"/>
    <property type="match status" value="1"/>
</dbReference>
<dbReference type="SUPFAM" id="SSF63763">
    <property type="entry name" value="SAND domain-like"/>
    <property type="match status" value="1"/>
</dbReference>
<gene>
    <name evidence="6" type="ORF">NP493_1074g00002</name>
</gene>
<dbReference type="AlphaFoldDB" id="A0AAD9KHH6"/>
<dbReference type="EMBL" id="JAODUO010001081">
    <property type="protein sequence ID" value="KAK2171299.1"/>
    <property type="molecule type" value="Genomic_DNA"/>
</dbReference>